<sequence>MSFFSGLPFFLCLTAVLALAFLLGILEKPLRWYSLAATLFFVAAIFWQTPIQFFYLVSFCALELILLKGYLSLRKLYGRRERCYCGALLVSLLPLLLSKCGEVSTVSFFSFLGVSYLTFKSLQMVIEIYDGVITEFSAVEFVGFLLFFPSLSSGPIDRSRRFHQDWSKTCSRSEYLQLCGDGLWKLLLGLVYKLVLASAFYRAVEFFGESSAWYAIPGYAYAYGFYMFFDFAGYSLMAVGASYFLGVRTPDNFRAPFISRDIKEFWDRWHITLSHWFRDFLFSRFIMKCSRKKWFKTRLQRACAGFLVNMTVMGMWHGLTPSYLIYGIYHGLLLAAAEGFQKKSKFYKKYKNTRWYQVLSWFLTLQLVMFGFLIFSGKFWELICG</sequence>
<feature type="transmembrane region" description="Helical" evidence="10">
    <location>
        <begin position="83"/>
        <end position="112"/>
    </location>
</feature>
<keyword evidence="3 9" id="KW-1003">Cell membrane</keyword>
<accession>A0A9D1JGH2</accession>
<dbReference type="AlphaFoldDB" id="A0A9D1JGH2"/>
<feature type="transmembrane region" description="Helical" evidence="10">
    <location>
        <begin position="132"/>
        <end position="151"/>
    </location>
</feature>
<dbReference type="Pfam" id="PF03062">
    <property type="entry name" value="MBOAT"/>
    <property type="match status" value="1"/>
</dbReference>
<evidence type="ECO:0000256" key="8">
    <source>
        <dbReference type="ARBA" id="ARBA00023315"/>
    </source>
</evidence>
<feature type="transmembrane region" description="Helical" evidence="10">
    <location>
        <begin position="221"/>
        <end position="245"/>
    </location>
</feature>
<proteinExistence type="inferred from homology"/>
<name>A0A9D1JGH2_9FIRM</name>
<feature type="transmembrane region" description="Helical" evidence="10">
    <location>
        <begin position="6"/>
        <end position="23"/>
    </location>
</feature>
<evidence type="ECO:0000256" key="5">
    <source>
        <dbReference type="ARBA" id="ARBA00022692"/>
    </source>
</evidence>
<dbReference type="GO" id="GO:0016746">
    <property type="term" value="F:acyltransferase activity"/>
    <property type="evidence" value="ECO:0007669"/>
    <property type="project" value="UniProtKB-KW"/>
</dbReference>
<dbReference type="InterPro" id="IPR004299">
    <property type="entry name" value="MBOAT_fam"/>
</dbReference>
<evidence type="ECO:0000256" key="7">
    <source>
        <dbReference type="ARBA" id="ARBA00023136"/>
    </source>
</evidence>
<reference evidence="11" key="2">
    <citation type="journal article" date="2021" name="PeerJ">
        <title>Extensive microbial diversity within the chicken gut microbiome revealed by metagenomics and culture.</title>
        <authorList>
            <person name="Gilroy R."/>
            <person name="Ravi A."/>
            <person name="Getino M."/>
            <person name="Pursley I."/>
            <person name="Horton D.L."/>
            <person name="Alikhan N.F."/>
            <person name="Baker D."/>
            <person name="Gharbi K."/>
            <person name="Hall N."/>
            <person name="Watson M."/>
            <person name="Adriaenssens E.M."/>
            <person name="Foster-Nyarko E."/>
            <person name="Jarju S."/>
            <person name="Secka A."/>
            <person name="Antonio M."/>
            <person name="Oren A."/>
            <person name="Chaudhuri R.R."/>
            <person name="La Ragione R."/>
            <person name="Hildebrand F."/>
            <person name="Pallen M.J."/>
        </authorList>
    </citation>
    <scope>NUCLEOTIDE SEQUENCE</scope>
    <source>
        <strain evidence="11">ChiSxjej1B13-7041</strain>
    </source>
</reference>
<feature type="transmembrane region" description="Helical" evidence="10">
    <location>
        <begin position="361"/>
        <end position="380"/>
    </location>
</feature>
<feature type="transmembrane region" description="Helical" evidence="10">
    <location>
        <begin position="299"/>
        <end position="317"/>
    </location>
</feature>
<keyword evidence="7 9" id="KW-0472">Membrane</keyword>
<comment type="similarity">
    <text evidence="2 9">Belongs to the membrane-bound acyltransferase family.</text>
</comment>
<evidence type="ECO:0000313" key="12">
    <source>
        <dbReference type="Proteomes" id="UP000886841"/>
    </source>
</evidence>
<evidence type="ECO:0000313" key="11">
    <source>
        <dbReference type="EMBL" id="HIR93476.1"/>
    </source>
</evidence>
<evidence type="ECO:0000256" key="9">
    <source>
        <dbReference type="PIRNR" id="PIRNR016636"/>
    </source>
</evidence>
<reference evidence="11" key="1">
    <citation type="submission" date="2020-10" db="EMBL/GenBank/DDBJ databases">
        <authorList>
            <person name="Gilroy R."/>
        </authorList>
    </citation>
    <scope>NUCLEOTIDE SEQUENCE</scope>
    <source>
        <strain evidence="11">ChiSxjej1B13-7041</strain>
    </source>
</reference>
<keyword evidence="6 10" id="KW-1133">Transmembrane helix</keyword>
<feature type="transmembrane region" description="Helical" evidence="10">
    <location>
        <begin position="30"/>
        <end position="47"/>
    </location>
</feature>
<dbReference type="GO" id="GO:0005886">
    <property type="term" value="C:plasma membrane"/>
    <property type="evidence" value="ECO:0007669"/>
    <property type="project" value="UniProtKB-SubCell"/>
</dbReference>
<feature type="transmembrane region" description="Helical" evidence="10">
    <location>
        <begin position="53"/>
        <end position="71"/>
    </location>
</feature>
<comment type="subcellular location">
    <subcellularLocation>
        <location evidence="1">Cell membrane</location>
        <topology evidence="1">Multi-pass membrane protein</topology>
    </subcellularLocation>
</comment>
<keyword evidence="8 9" id="KW-0012">Acyltransferase</keyword>
<comment type="caution">
    <text evidence="11">The sequence shown here is derived from an EMBL/GenBank/DDBJ whole genome shotgun (WGS) entry which is preliminary data.</text>
</comment>
<feature type="transmembrane region" description="Helical" evidence="10">
    <location>
        <begin position="323"/>
        <end position="340"/>
    </location>
</feature>
<feature type="transmembrane region" description="Helical" evidence="10">
    <location>
        <begin position="182"/>
        <end position="201"/>
    </location>
</feature>
<evidence type="ECO:0000256" key="10">
    <source>
        <dbReference type="SAM" id="Phobius"/>
    </source>
</evidence>
<dbReference type="PIRSF" id="PIRSF016636">
    <property type="entry name" value="AlgI_DltB"/>
    <property type="match status" value="1"/>
</dbReference>
<keyword evidence="4 9" id="KW-0808">Transferase</keyword>
<dbReference type="InterPro" id="IPR024024">
    <property type="entry name" value="DltB"/>
</dbReference>
<gene>
    <name evidence="11" type="primary">dltB</name>
    <name evidence="11" type="ORF">IAB98_08680</name>
</gene>
<evidence type="ECO:0000256" key="4">
    <source>
        <dbReference type="ARBA" id="ARBA00022679"/>
    </source>
</evidence>
<evidence type="ECO:0000256" key="2">
    <source>
        <dbReference type="ARBA" id="ARBA00010323"/>
    </source>
</evidence>
<dbReference type="PANTHER" id="PTHR13285:SF23">
    <property type="entry name" value="TEICHOIC ACID D-ALANYLTRANSFERASE"/>
    <property type="match status" value="1"/>
</dbReference>
<dbReference type="PANTHER" id="PTHR13285">
    <property type="entry name" value="ACYLTRANSFERASE"/>
    <property type="match status" value="1"/>
</dbReference>
<evidence type="ECO:0000256" key="3">
    <source>
        <dbReference type="ARBA" id="ARBA00022475"/>
    </source>
</evidence>
<keyword evidence="5 10" id="KW-0812">Transmembrane</keyword>
<dbReference type="NCBIfam" id="TIGR04091">
    <property type="entry name" value="LTA_dltB"/>
    <property type="match status" value="1"/>
</dbReference>
<evidence type="ECO:0000256" key="6">
    <source>
        <dbReference type="ARBA" id="ARBA00022989"/>
    </source>
</evidence>
<dbReference type="InterPro" id="IPR024194">
    <property type="entry name" value="Ac/AlaTfrase_AlgI/DltB"/>
</dbReference>
<dbReference type="InterPro" id="IPR051085">
    <property type="entry name" value="MB_O-acyltransferase"/>
</dbReference>
<evidence type="ECO:0000256" key="1">
    <source>
        <dbReference type="ARBA" id="ARBA00004651"/>
    </source>
</evidence>
<dbReference type="Proteomes" id="UP000886841">
    <property type="component" value="Unassembled WGS sequence"/>
</dbReference>
<dbReference type="GO" id="GO:0070395">
    <property type="term" value="P:lipoteichoic acid biosynthetic process"/>
    <property type="evidence" value="ECO:0007669"/>
    <property type="project" value="InterPro"/>
</dbReference>
<organism evidence="11 12">
    <name type="scientific">Candidatus Egerieimonas intestinavium</name>
    <dbReference type="NCBI Taxonomy" id="2840777"/>
    <lineage>
        <taxon>Bacteria</taxon>
        <taxon>Bacillati</taxon>
        <taxon>Bacillota</taxon>
        <taxon>Clostridia</taxon>
        <taxon>Lachnospirales</taxon>
        <taxon>Lachnospiraceae</taxon>
        <taxon>Lachnospiraceae incertae sedis</taxon>
        <taxon>Candidatus Egerieimonas</taxon>
    </lineage>
</organism>
<protein>
    <submittedName>
        <fullName evidence="11">D-alanyl-lipoteichoic acid biosynthesis protein DltB</fullName>
    </submittedName>
</protein>
<dbReference type="EMBL" id="DVHU01000078">
    <property type="protein sequence ID" value="HIR93476.1"/>
    <property type="molecule type" value="Genomic_DNA"/>
</dbReference>